<comment type="caution">
    <text evidence="9">The sequence shown here is derived from an EMBL/GenBank/DDBJ whole genome shotgun (WGS) entry which is preliminary data.</text>
</comment>
<feature type="binding site" evidence="6">
    <location>
        <position position="176"/>
    </location>
    <ligand>
        <name>a divalent metal cation</name>
        <dbReference type="ChEBI" id="CHEBI:60240"/>
        <label>2</label>
        <note>catalytic</note>
    </ligand>
</feature>
<comment type="function">
    <text evidence="1 6">Removes the N-terminal methionine from nascent proteins. The N-terminal methionine is often cleaved when the second residue in the primary sequence is small and uncharged (Met-Ala-, Cys, Gly, Pro, Ser, Thr, or Val). Requires deformylation of the N(alpha)-formylated initiator methionine before it can be hydrolyzed.</text>
</comment>
<feature type="binding site" evidence="6">
    <location>
        <position position="79"/>
    </location>
    <ligand>
        <name>substrate</name>
    </ligand>
</feature>
<dbReference type="NCBIfam" id="TIGR00500">
    <property type="entry name" value="met_pdase_I"/>
    <property type="match status" value="1"/>
</dbReference>
<dbReference type="EMBL" id="WBJZ01000002">
    <property type="protein sequence ID" value="KAB1662309.1"/>
    <property type="molecule type" value="Genomic_DNA"/>
</dbReference>
<comment type="catalytic activity">
    <reaction evidence="6 7">
        <text>Release of N-terminal amino acids, preferentially methionine, from peptides and arylamides.</text>
        <dbReference type="EC" id="3.4.11.18"/>
    </reaction>
</comment>
<dbReference type="GO" id="GO:0004239">
    <property type="term" value="F:initiator methionyl aminopeptidase activity"/>
    <property type="evidence" value="ECO:0007669"/>
    <property type="project" value="UniProtKB-UniRule"/>
</dbReference>
<keyword evidence="2 6" id="KW-0031">Aminopeptidase</keyword>
<dbReference type="InterPro" id="IPR036005">
    <property type="entry name" value="Creatinase/aminopeptidase-like"/>
</dbReference>
<dbReference type="InterPro" id="IPR002467">
    <property type="entry name" value="Pept_M24A_MAP1"/>
</dbReference>
<evidence type="ECO:0000256" key="3">
    <source>
        <dbReference type="ARBA" id="ARBA00022670"/>
    </source>
</evidence>
<evidence type="ECO:0000256" key="7">
    <source>
        <dbReference type="RuleBase" id="RU003653"/>
    </source>
</evidence>
<name>A0A7J5C110_9MICO</name>
<dbReference type="HAMAP" id="MF_01974">
    <property type="entry name" value="MetAP_1"/>
    <property type="match status" value="1"/>
</dbReference>
<evidence type="ECO:0000256" key="2">
    <source>
        <dbReference type="ARBA" id="ARBA00022438"/>
    </source>
</evidence>
<feature type="binding site" evidence="6">
    <location>
        <position position="183"/>
    </location>
    <ligand>
        <name>substrate</name>
    </ligand>
</feature>
<gene>
    <name evidence="6 9" type="primary">map</name>
    <name evidence="9" type="ORF">F8O01_02290</name>
</gene>
<feature type="binding site" evidence="6">
    <location>
        <position position="240"/>
    </location>
    <ligand>
        <name>a divalent metal cation</name>
        <dbReference type="ChEBI" id="CHEBI:60240"/>
        <label>1</label>
    </ligand>
</feature>
<evidence type="ECO:0000256" key="4">
    <source>
        <dbReference type="ARBA" id="ARBA00022723"/>
    </source>
</evidence>
<comment type="similarity">
    <text evidence="6">Belongs to the peptidase M24A family. Methionine aminopeptidase type 1 subfamily.</text>
</comment>
<feature type="domain" description="Peptidase M24" evidence="8">
    <location>
        <begin position="15"/>
        <end position="246"/>
    </location>
</feature>
<proteinExistence type="inferred from homology"/>
<dbReference type="InterPro" id="IPR001714">
    <property type="entry name" value="Pept_M24_MAP"/>
</dbReference>
<dbReference type="PANTHER" id="PTHR43330">
    <property type="entry name" value="METHIONINE AMINOPEPTIDASE"/>
    <property type="match status" value="1"/>
</dbReference>
<sequence length="274" mass="28540">MRRSIYKTPTELVAMLPAGALTCAALDAVEEAIAPGVTTLELDAVARRTIEDAGGESNFALVPGYRHTVCASVDDAVVHGIPSATPLRAGQLVSIDAGAQLDGWNGDSARTFVVPGDADPAAIAAGRRVSDACRAAMWAGVASLARRRHLGEVGADIEAEVEEQGDFGILEDYTGHGIGRNMHEDPTLYNFAVRGRGPVIKPGLAVCVEPMLTAGSPDVTEDDDGWTVRTRDGSLGAHWEHTVLVHADGIWVSTAADGGAAGLAPHGITPVRPR</sequence>
<comment type="cofactor">
    <cofactor evidence="6">
        <name>Co(2+)</name>
        <dbReference type="ChEBI" id="CHEBI:48828"/>
    </cofactor>
    <cofactor evidence="6">
        <name>Zn(2+)</name>
        <dbReference type="ChEBI" id="CHEBI:29105"/>
    </cofactor>
    <cofactor evidence="6">
        <name>Mn(2+)</name>
        <dbReference type="ChEBI" id="CHEBI:29035"/>
    </cofactor>
    <cofactor evidence="6">
        <name>Fe(2+)</name>
        <dbReference type="ChEBI" id="CHEBI:29033"/>
    </cofactor>
    <text evidence="6">Binds 2 divalent metal cations per subunit. Has a high-affinity and a low affinity metal-binding site. The true nature of the physiological cofactor is under debate. The enzyme is active with cobalt, zinc, manganese or divalent iron ions. Most likely, methionine aminopeptidases function as mononuclear Fe(2+)-metalloproteases under physiological conditions, and the catalytically relevant metal-binding site has been assigned to the histidine-containing high-affinity site.</text>
</comment>
<keyword evidence="3 6" id="KW-0645">Protease</keyword>
<dbReference type="AlphaFoldDB" id="A0A7J5C110"/>
<evidence type="ECO:0000256" key="5">
    <source>
        <dbReference type="ARBA" id="ARBA00022801"/>
    </source>
</evidence>
<evidence type="ECO:0000313" key="9">
    <source>
        <dbReference type="EMBL" id="KAB1662309.1"/>
    </source>
</evidence>
<feature type="binding site" evidence="6">
    <location>
        <position position="96"/>
    </location>
    <ligand>
        <name>a divalent metal cation</name>
        <dbReference type="ChEBI" id="CHEBI:60240"/>
        <label>1</label>
    </ligand>
</feature>
<dbReference type="RefSeq" id="WP_158039248.1">
    <property type="nucleotide sequence ID" value="NZ_JACCFV010000001.1"/>
</dbReference>
<feature type="binding site" evidence="6">
    <location>
        <position position="107"/>
    </location>
    <ligand>
        <name>a divalent metal cation</name>
        <dbReference type="ChEBI" id="CHEBI:60240"/>
        <label>2</label>
        <note>catalytic</note>
    </ligand>
</feature>
<dbReference type="PANTHER" id="PTHR43330:SF27">
    <property type="entry name" value="METHIONINE AMINOPEPTIDASE"/>
    <property type="match status" value="1"/>
</dbReference>
<keyword evidence="10" id="KW-1185">Reference proteome</keyword>
<evidence type="ECO:0000259" key="8">
    <source>
        <dbReference type="Pfam" id="PF00557"/>
    </source>
</evidence>
<organism evidence="9 10">
    <name type="scientific">Pseudoclavibacter chungangensis</name>
    <dbReference type="NCBI Taxonomy" id="587635"/>
    <lineage>
        <taxon>Bacteria</taxon>
        <taxon>Bacillati</taxon>
        <taxon>Actinomycetota</taxon>
        <taxon>Actinomycetes</taxon>
        <taxon>Micrococcales</taxon>
        <taxon>Microbacteriaceae</taxon>
        <taxon>Pseudoclavibacter</taxon>
    </lineage>
</organism>
<dbReference type="PRINTS" id="PR00599">
    <property type="entry name" value="MAPEPTIDASE"/>
</dbReference>
<evidence type="ECO:0000313" key="10">
    <source>
        <dbReference type="Proteomes" id="UP000467240"/>
    </source>
</evidence>
<dbReference type="GO" id="GO:0005829">
    <property type="term" value="C:cytosol"/>
    <property type="evidence" value="ECO:0007669"/>
    <property type="project" value="TreeGrafter"/>
</dbReference>
<keyword evidence="4 6" id="KW-0479">Metal-binding</keyword>
<comment type="subunit">
    <text evidence="6">Monomer.</text>
</comment>
<dbReference type="Proteomes" id="UP000467240">
    <property type="component" value="Unassembled WGS sequence"/>
</dbReference>
<evidence type="ECO:0000256" key="1">
    <source>
        <dbReference type="ARBA" id="ARBA00002521"/>
    </source>
</evidence>
<accession>A0A7J5C110</accession>
<feature type="binding site" evidence="6">
    <location>
        <position position="240"/>
    </location>
    <ligand>
        <name>a divalent metal cation</name>
        <dbReference type="ChEBI" id="CHEBI:60240"/>
        <label>2</label>
        <note>catalytic</note>
    </ligand>
</feature>
<feature type="binding site" evidence="6">
    <location>
        <position position="209"/>
    </location>
    <ligand>
        <name>a divalent metal cation</name>
        <dbReference type="ChEBI" id="CHEBI:60240"/>
        <label>2</label>
        <note>catalytic</note>
    </ligand>
</feature>
<keyword evidence="5 6" id="KW-0378">Hydrolase</keyword>
<feature type="binding site" evidence="6">
    <location>
        <position position="107"/>
    </location>
    <ligand>
        <name>a divalent metal cation</name>
        <dbReference type="ChEBI" id="CHEBI:60240"/>
        <label>1</label>
    </ligand>
</feature>
<evidence type="ECO:0000256" key="6">
    <source>
        <dbReference type="HAMAP-Rule" id="MF_01974"/>
    </source>
</evidence>
<reference evidence="9 10" key="1">
    <citation type="submission" date="2019-09" db="EMBL/GenBank/DDBJ databases">
        <title>Phylogeny of genus Pseudoclavibacter and closely related genus.</title>
        <authorList>
            <person name="Li Y."/>
        </authorList>
    </citation>
    <scope>NUCLEOTIDE SEQUENCE [LARGE SCALE GENOMIC DNA]</scope>
    <source>
        <strain evidence="9 10">DSM 23821</strain>
    </source>
</reference>
<dbReference type="PROSITE" id="PS00680">
    <property type="entry name" value="MAP_1"/>
    <property type="match status" value="1"/>
</dbReference>
<dbReference type="EC" id="3.4.11.18" evidence="6 7"/>
<dbReference type="OrthoDB" id="9802055at2"/>
<dbReference type="SUPFAM" id="SSF55920">
    <property type="entry name" value="Creatinase/aminopeptidase"/>
    <property type="match status" value="1"/>
</dbReference>
<dbReference type="GO" id="GO:0006508">
    <property type="term" value="P:proteolysis"/>
    <property type="evidence" value="ECO:0007669"/>
    <property type="project" value="UniProtKB-KW"/>
</dbReference>
<dbReference type="Gene3D" id="3.90.230.10">
    <property type="entry name" value="Creatinase/methionine aminopeptidase superfamily"/>
    <property type="match status" value="1"/>
</dbReference>
<dbReference type="Pfam" id="PF00557">
    <property type="entry name" value="Peptidase_M24"/>
    <property type="match status" value="1"/>
</dbReference>
<dbReference type="GO" id="GO:0046872">
    <property type="term" value="F:metal ion binding"/>
    <property type="evidence" value="ECO:0007669"/>
    <property type="project" value="UniProtKB-UniRule"/>
</dbReference>
<dbReference type="InterPro" id="IPR000994">
    <property type="entry name" value="Pept_M24"/>
</dbReference>
<protein>
    <recommendedName>
        <fullName evidence="6 7">Methionine aminopeptidase</fullName>
        <shortName evidence="6">MAP</shortName>
        <shortName evidence="6">MetAP</shortName>
        <ecNumber evidence="6 7">3.4.11.18</ecNumber>
    </recommendedName>
    <alternativeName>
        <fullName evidence="6">Peptidase M</fullName>
    </alternativeName>
</protein>
<dbReference type="GO" id="GO:0070006">
    <property type="term" value="F:metalloaminopeptidase activity"/>
    <property type="evidence" value="ECO:0007669"/>
    <property type="project" value="UniProtKB-UniRule"/>
</dbReference>